<dbReference type="CDD" id="cd06261">
    <property type="entry name" value="TM_PBP2"/>
    <property type="match status" value="2"/>
</dbReference>
<gene>
    <name evidence="10" type="ORF">Q3982_01400</name>
</gene>
<dbReference type="GO" id="GO:0055085">
    <property type="term" value="P:transmembrane transport"/>
    <property type="evidence" value="ECO:0007669"/>
    <property type="project" value="InterPro"/>
</dbReference>
<evidence type="ECO:0000256" key="5">
    <source>
        <dbReference type="ARBA" id="ARBA00022692"/>
    </source>
</evidence>
<dbReference type="AlphaFoldDB" id="A0AA43UB07"/>
<evidence type="ECO:0000256" key="7">
    <source>
        <dbReference type="ARBA" id="ARBA00023136"/>
    </source>
</evidence>
<dbReference type="EMBL" id="JAUMVS010000010">
    <property type="protein sequence ID" value="MDO4841319.1"/>
    <property type="molecule type" value="Genomic_DNA"/>
</dbReference>
<evidence type="ECO:0000313" key="10">
    <source>
        <dbReference type="EMBL" id="MDO4841319.1"/>
    </source>
</evidence>
<dbReference type="Proteomes" id="UP001168575">
    <property type="component" value="Unassembled WGS sequence"/>
</dbReference>
<dbReference type="GO" id="GO:0005886">
    <property type="term" value="C:plasma membrane"/>
    <property type="evidence" value="ECO:0007669"/>
    <property type="project" value="UniProtKB-SubCell"/>
</dbReference>
<keyword evidence="4" id="KW-0997">Cell inner membrane</keyword>
<evidence type="ECO:0000256" key="6">
    <source>
        <dbReference type="ARBA" id="ARBA00022989"/>
    </source>
</evidence>
<feature type="transmembrane region" description="Helical" evidence="8">
    <location>
        <begin position="440"/>
        <end position="459"/>
    </location>
</feature>
<evidence type="ECO:0000259" key="9">
    <source>
        <dbReference type="PROSITE" id="PS50928"/>
    </source>
</evidence>
<keyword evidence="2 8" id="KW-0813">Transport</keyword>
<evidence type="ECO:0000313" key="11">
    <source>
        <dbReference type="Proteomes" id="UP001168575"/>
    </source>
</evidence>
<evidence type="ECO:0000256" key="3">
    <source>
        <dbReference type="ARBA" id="ARBA00022475"/>
    </source>
</evidence>
<feature type="transmembrane region" description="Helical" evidence="8">
    <location>
        <begin position="480"/>
        <end position="502"/>
    </location>
</feature>
<keyword evidence="5 8" id="KW-0812">Transmembrane</keyword>
<feature type="transmembrane region" description="Helical" evidence="8">
    <location>
        <begin position="363"/>
        <end position="381"/>
    </location>
</feature>
<comment type="caution">
    <text evidence="10">The sequence shown here is derived from an EMBL/GenBank/DDBJ whole genome shotgun (WGS) entry which is preliminary data.</text>
</comment>
<protein>
    <submittedName>
        <fullName evidence="10">Iron ABC transporter permease</fullName>
    </submittedName>
</protein>
<feature type="transmembrane region" description="Helical" evidence="8">
    <location>
        <begin position="144"/>
        <end position="166"/>
    </location>
</feature>
<keyword evidence="3" id="KW-1003">Cell membrane</keyword>
<keyword evidence="6 8" id="KW-1133">Transmembrane helix</keyword>
<feature type="transmembrane region" description="Helical" evidence="8">
    <location>
        <begin position="297"/>
        <end position="322"/>
    </location>
</feature>
<sequence length="569" mass="61924">MQVLSSIRRQPLKLIFLALVIVFSVGYIILPLVETIAKSLIVNGAFSLQGYVDYFSTPANITVLTNTFTVGICCVLTCGTLGTLLAVYMRYFCKHGKTLLQILLMSPVMIPGIVIVIAFTQMYGESGIITQAIKLFFNMDTIPYKFEGLGAIVLVITYTQYVYFFINMNSALAQIDASTVDAAKSLGAGKWKVFKDAILPPLLPAICISSMTTFVSAIGSLSAPTLVGGNYRVLVKQIADSKLNFDMFSTSLEVTILLIFGVVVTAFCSWLSARLAGNASTRHVNYQPDFGKQKKGLRVLFVIFVFLQVAMILAQVFIVFWMSFQSGKAIMTQIIPHDFTLDNYVTLFTNRRDIAPLFNSLEMAAIAVLASTLISLPTAYFRQRVKGKAAGAFAGLAQLSITVPWCIPASVVAVGLIVAFNVPNVFAFGTTLVGKFEILPLAYTIIALPIMLNTSRIALGSMPENAEEAARSLGAGAFRTFRTVVLPMIIAGILSGAILVFVKMMGEYTMSSLLYGVFNRPISVSIITNMQEYYLGIAMALGASVILICTVLLFLILKLDKRKLGLTTD</sequence>
<feature type="domain" description="ABC transmembrane type-1" evidence="9">
    <location>
        <begin position="64"/>
        <end position="269"/>
    </location>
</feature>
<feature type="transmembrane region" description="Helical" evidence="8">
    <location>
        <begin position="202"/>
        <end position="223"/>
    </location>
</feature>
<proteinExistence type="inferred from homology"/>
<feature type="transmembrane region" description="Helical" evidence="8">
    <location>
        <begin position="393"/>
        <end position="420"/>
    </location>
</feature>
<dbReference type="PROSITE" id="PS50928">
    <property type="entry name" value="ABC_TM1"/>
    <property type="match status" value="2"/>
</dbReference>
<dbReference type="Gene3D" id="1.10.3720.10">
    <property type="entry name" value="MetI-like"/>
    <property type="match status" value="2"/>
</dbReference>
<comment type="similarity">
    <text evidence="8">Belongs to the binding-protein-dependent transport system permease family.</text>
</comment>
<evidence type="ECO:0000256" key="1">
    <source>
        <dbReference type="ARBA" id="ARBA00004429"/>
    </source>
</evidence>
<keyword evidence="7 8" id="KW-0472">Membrane</keyword>
<comment type="subcellular location">
    <subcellularLocation>
        <location evidence="1">Cell inner membrane</location>
        <topology evidence="1">Multi-pass membrane protein</topology>
    </subcellularLocation>
    <subcellularLocation>
        <location evidence="8">Cell membrane</location>
        <topology evidence="8">Multi-pass membrane protein</topology>
    </subcellularLocation>
</comment>
<feature type="transmembrane region" description="Helical" evidence="8">
    <location>
        <begin position="68"/>
        <end position="88"/>
    </location>
</feature>
<dbReference type="PANTHER" id="PTHR43357:SF4">
    <property type="entry name" value="INNER MEMBRANE ABC TRANSPORTER PERMEASE PROTEIN YDCV"/>
    <property type="match status" value="1"/>
</dbReference>
<feature type="domain" description="ABC transmembrane type-1" evidence="9">
    <location>
        <begin position="357"/>
        <end position="558"/>
    </location>
</feature>
<organism evidence="10 11">
    <name type="scientific">Phoenicibacter congonensis</name>
    <dbReference type="NCBI Taxonomy" id="1944646"/>
    <lineage>
        <taxon>Bacteria</taxon>
        <taxon>Bacillati</taxon>
        <taxon>Actinomycetota</taxon>
        <taxon>Coriobacteriia</taxon>
        <taxon>Eggerthellales</taxon>
        <taxon>Eggerthellaceae</taxon>
        <taxon>Phoenicibacter</taxon>
    </lineage>
</organism>
<reference evidence="10" key="1">
    <citation type="submission" date="2023-07" db="EMBL/GenBank/DDBJ databases">
        <title>Between Cages and Wild: Unraveling the Impact of Captivity on Animal Microbiomes and Antimicrobial Resistance.</title>
        <authorList>
            <person name="Schmartz G.P."/>
            <person name="Rehner J."/>
            <person name="Schuff M.J."/>
            <person name="Becker S.L."/>
            <person name="Kravczyk M."/>
            <person name="Gurevich A."/>
            <person name="Francke R."/>
            <person name="Mueller R."/>
            <person name="Keller V."/>
            <person name="Keller A."/>
        </authorList>
    </citation>
    <scope>NUCLEOTIDE SEQUENCE</scope>
    <source>
        <strain evidence="10">S12M_St_49</strain>
    </source>
</reference>
<dbReference type="SUPFAM" id="SSF161098">
    <property type="entry name" value="MetI-like"/>
    <property type="match status" value="2"/>
</dbReference>
<feature type="transmembrane region" description="Helical" evidence="8">
    <location>
        <begin position="12"/>
        <end position="30"/>
    </location>
</feature>
<dbReference type="InterPro" id="IPR035906">
    <property type="entry name" value="MetI-like_sf"/>
</dbReference>
<evidence type="ECO:0000256" key="2">
    <source>
        <dbReference type="ARBA" id="ARBA00022448"/>
    </source>
</evidence>
<feature type="transmembrane region" description="Helical" evidence="8">
    <location>
        <begin position="533"/>
        <end position="557"/>
    </location>
</feature>
<dbReference type="PANTHER" id="PTHR43357">
    <property type="entry name" value="INNER MEMBRANE ABC TRANSPORTER PERMEASE PROTEIN YDCV"/>
    <property type="match status" value="1"/>
</dbReference>
<evidence type="ECO:0000256" key="8">
    <source>
        <dbReference type="RuleBase" id="RU363032"/>
    </source>
</evidence>
<evidence type="ECO:0000256" key="4">
    <source>
        <dbReference type="ARBA" id="ARBA00022519"/>
    </source>
</evidence>
<feature type="transmembrane region" description="Helical" evidence="8">
    <location>
        <begin position="100"/>
        <end position="124"/>
    </location>
</feature>
<feature type="transmembrane region" description="Helical" evidence="8">
    <location>
        <begin position="254"/>
        <end position="276"/>
    </location>
</feature>
<name>A0AA43UB07_9ACTN</name>
<accession>A0AA43UB07</accession>
<keyword evidence="11" id="KW-1185">Reference proteome</keyword>
<dbReference type="InterPro" id="IPR000515">
    <property type="entry name" value="MetI-like"/>
</dbReference>
<dbReference type="Pfam" id="PF00528">
    <property type="entry name" value="BPD_transp_1"/>
    <property type="match status" value="2"/>
</dbReference>